<dbReference type="Gene3D" id="3.30.70.270">
    <property type="match status" value="1"/>
</dbReference>
<accession>A0A261SF42</accession>
<keyword evidence="2" id="KW-0227">DNA damage</keyword>
<feature type="domain" description="UmuC" evidence="3">
    <location>
        <begin position="17"/>
        <end position="141"/>
    </location>
</feature>
<dbReference type="InterPro" id="IPR043128">
    <property type="entry name" value="Rev_trsase/Diguanyl_cyclase"/>
</dbReference>
<evidence type="ECO:0000256" key="1">
    <source>
        <dbReference type="ARBA" id="ARBA00010945"/>
    </source>
</evidence>
<organism evidence="4 5">
    <name type="scientific">Bordetella genomosp. 1</name>
    <dbReference type="NCBI Taxonomy" id="1395607"/>
    <lineage>
        <taxon>Bacteria</taxon>
        <taxon>Pseudomonadati</taxon>
        <taxon>Pseudomonadota</taxon>
        <taxon>Betaproteobacteria</taxon>
        <taxon>Burkholderiales</taxon>
        <taxon>Alcaligenaceae</taxon>
        <taxon>Bordetella</taxon>
    </lineage>
</organism>
<proteinExistence type="inferred from homology"/>
<dbReference type="PANTHER" id="PTHR35369:SF2">
    <property type="entry name" value="BLR3025 PROTEIN"/>
    <property type="match status" value="1"/>
</dbReference>
<gene>
    <name evidence="4" type="ORF">CEG14_11955</name>
</gene>
<reference evidence="4 5" key="1">
    <citation type="submission" date="2017-05" db="EMBL/GenBank/DDBJ databases">
        <title>Complete and WGS of Bordetella genogroups.</title>
        <authorList>
            <person name="Spilker T."/>
            <person name="LiPuma J."/>
        </authorList>
    </citation>
    <scope>NUCLEOTIDE SEQUENCE [LARGE SCALE GENOMIC DNA]</scope>
    <source>
        <strain evidence="4 5">AU17610</strain>
    </source>
</reference>
<evidence type="ECO:0000313" key="4">
    <source>
        <dbReference type="EMBL" id="OZI35765.1"/>
    </source>
</evidence>
<comment type="similarity">
    <text evidence="1">Belongs to the DNA polymerase type-Y family.</text>
</comment>
<dbReference type="AlphaFoldDB" id="A0A261SF42"/>
<protein>
    <submittedName>
        <fullName evidence="4">DNA polymerase</fullName>
    </submittedName>
</protein>
<dbReference type="Pfam" id="PF00817">
    <property type="entry name" value="IMS"/>
    <property type="match status" value="1"/>
</dbReference>
<dbReference type="PANTHER" id="PTHR35369">
    <property type="entry name" value="BLR3025 PROTEIN-RELATED"/>
    <property type="match status" value="1"/>
</dbReference>
<dbReference type="SUPFAM" id="SSF56672">
    <property type="entry name" value="DNA/RNA polymerases"/>
    <property type="match status" value="1"/>
</dbReference>
<dbReference type="InterPro" id="IPR050356">
    <property type="entry name" value="SulA_CellDiv_inhibitor"/>
</dbReference>
<dbReference type="OrthoDB" id="625722at2"/>
<evidence type="ECO:0000259" key="3">
    <source>
        <dbReference type="Pfam" id="PF00817"/>
    </source>
</evidence>
<dbReference type="CDD" id="cd03468">
    <property type="entry name" value="PolY_like"/>
    <property type="match status" value="1"/>
</dbReference>
<evidence type="ECO:0000313" key="5">
    <source>
        <dbReference type="Proteomes" id="UP000217005"/>
    </source>
</evidence>
<dbReference type="InterPro" id="IPR001126">
    <property type="entry name" value="UmuC"/>
</dbReference>
<dbReference type="GO" id="GO:0006281">
    <property type="term" value="P:DNA repair"/>
    <property type="evidence" value="ECO:0007669"/>
    <property type="project" value="InterPro"/>
</dbReference>
<dbReference type="EMBL" id="NEVL01000003">
    <property type="protein sequence ID" value="OZI35765.1"/>
    <property type="molecule type" value="Genomic_DNA"/>
</dbReference>
<name>A0A261SF42_9BORD</name>
<dbReference type="InterPro" id="IPR043502">
    <property type="entry name" value="DNA/RNA_pol_sf"/>
</dbReference>
<sequence>MRLWIAVFLPNLPLDAARPHWSEQPALICGVLEQERVIALTPAARAAGLRLGLRRAGALALCPEATLLERDPAAEARTLQAAALSLLQYTPQLAVPDGDSLLLDVGASLMVFGGPRALHRRVRATLAALDLRGGIAMAPTARGASLLARGPARRRVLQADTLARRLDALPLTLLPEAQARLAWLQGLGCQRLADLRRLPRAGLQRRSDPALLHALDAAYGAAAEVHAWLSPPARFEARTELMDYVEHADALLHVSGRLTEQLSGWLGAQRLAVRAITLTLEHERGRHACPPSQLHLAMAEPVWQSAHLRGLLRERLARFELAAPVIAVTLSAPVTVDMPAASTTLFPEPGGSAADHARLLDLLSARLGPAQVRRPAPLADHRPEAANQWLPVAADLPRPPELPPALERPFWLIEPAQPLALRAHRPVYQGQPLRLLRGPERIESGWWDAVNTQRDYFVAEDAAGARYWLYRERGGETAHWFLHGRYA</sequence>
<evidence type="ECO:0000256" key="2">
    <source>
        <dbReference type="ARBA" id="ARBA00022763"/>
    </source>
</evidence>
<comment type="caution">
    <text evidence="4">The sequence shown here is derived from an EMBL/GenBank/DDBJ whole genome shotgun (WGS) entry which is preliminary data.</text>
</comment>
<dbReference type="Gene3D" id="3.40.1170.60">
    <property type="match status" value="1"/>
</dbReference>
<dbReference type="Proteomes" id="UP000217005">
    <property type="component" value="Unassembled WGS sequence"/>
</dbReference>
<dbReference type="RefSeq" id="WP_094826574.1">
    <property type="nucleotide sequence ID" value="NZ_NEVL01000003.1"/>
</dbReference>